<dbReference type="Proteomes" id="UP000265566">
    <property type="component" value="Chromosome 3"/>
</dbReference>
<gene>
    <name evidence="1" type="ORF">MtrunA17_Chr3g0108801</name>
</gene>
<accession>A0A396IQG9</accession>
<dbReference type="EMBL" id="PSQE01000003">
    <property type="protein sequence ID" value="RHN67986.1"/>
    <property type="molecule type" value="Genomic_DNA"/>
</dbReference>
<name>A0A396IQG9_MEDTR</name>
<dbReference type="Gramene" id="rna16258">
    <property type="protein sequence ID" value="RHN67986.1"/>
    <property type="gene ID" value="gene16258"/>
</dbReference>
<dbReference type="AlphaFoldDB" id="A0A396IQG9"/>
<organism evidence="1 2">
    <name type="scientific">Medicago truncatula</name>
    <name type="common">Barrel medic</name>
    <name type="synonym">Medicago tribuloides</name>
    <dbReference type="NCBI Taxonomy" id="3880"/>
    <lineage>
        <taxon>Eukaryota</taxon>
        <taxon>Viridiplantae</taxon>
        <taxon>Streptophyta</taxon>
        <taxon>Embryophyta</taxon>
        <taxon>Tracheophyta</taxon>
        <taxon>Spermatophyta</taxon>
        <taxon>Magnoliopsida</taxon>
        <taxon>eudicotyledons</taxon>
        <taxon>Gunneridae</taxon>
        <taxon>Pentapetalae</taxon>
        <taxon>rosids</taxon>
        <taxon>fabids</taxon>
        <taxon>Fabales</taxon>
        <taxon>Fabaceae</taxon>
        <taxon>Papilionoideae</taxon>
        <taxon>50 kb inversion clade</taxon>
        <taxon>NPAAA clade</taxon>
        <taxon>Hologalegina</taxon>
        <taxon>IRL clade</taxon>
        <taxon>Trifolieae</taxon>
        <taxon>Medicago</taxon>
    </lineage>
</organism>
<sequence length="45" mass="5326">MKLEYELNVLKTISKLLQSTDTTLDNEMLLATAYWRLIRRIVRTA</sequence>
<protein>
    <submittedName>
        <fullName evidence="1">Uncharacterized protein</fullName>
    </submittedName>
</protein>
<reference evidence="2" key="1">
    <citation type="journal article" date="2018" name="Nat. Plants">
        <title>Whole-genome landscape of Medicago truncatula symbiotic genes.</title>
        <authorList>
            <person name="Pecrix Y."/>
            <person name="Staton S.E."/>
            <person name="Sallet E."/>
            <person name="Lelandais-Briere C."/>
            <person name="Moreau S."/>
            <person name="Carrere S."/>
            <person name="Blein T."/>
            <person name="Jardinaud M.F."/>
            <person name="Latrasse D."/>
            <person name="Zouine M."/>
            <person name="Zahm M."/>
            <person name="Kreplak J."/>
            <person name="Mayjonade B."/>
            <person name="Satge C."/>
            <person name="Perez M."/>
            <person name="Cauet S."/>
            <person name="Marande W."/>
            <person name="Chantry-Darmon C."/>
            <person name="Lopez-Roques C."/>
            <person name="Bouchez O."/>
            <person name="Berard A."/>
            <person name="Debelle F."/>
            <person name="Munos S."/>
            <person name="Bendahmane A."/>
            <person name="Berges H."/>
            <person name="Niebel A."/>
            <person name="Buitink J."/>
            <person name="Frugier F."/>
            <person name="Benhamed M."/>
            <person name="Crespi M."/>
            <person name="Gouzy J."/>
            <person name="Gamas P."/>
        </authorList>
    </citation>
    <scope>NUCLEOTIDE SEQUENCE [LARGE SCALE GENOMIC DNA]</scope>
    <source>
        <strain evidence="2">cv. Jemalong A17</strain>
    </source>
</reference>
<evidence type="ECO:0000313" key="2">
    <source>
        <dbReference type="Proteomes" id="UP000265566"/>
    </source>
</evidence>
<evidence type="ECO:0000313" key="1">
    <source>
        <dbReference type="EMBL" id="RHN67986.1"/>
    </source>
</evidence>
<comment type="caution">
    <text evidence="1">The sequence shown here is derived from an EMBL/GenBank/DDBJ whole genome shotgun (WGS) entry which is preliminary data.</text>
</comment>
<proteinExistence type="predicted"/>